<dbReference type="SUPFAM" id="SSF48452">
    <property type="entry name" value="TPR-like"/>
    <property type="match status" value="1"/>
</dbReference>
<name>A0A314L4E4_NICAT</name>
<organism evidence="9 10">
    <name type="scientific">Nicotiana attenuata</name>
    <name type="common">Coyote tobacco</name>
    <dbReference type="NCBI Taxonomy" id="49451"/>
    <lineage>
        <taxon>Eukaryota</taxon>
        <taxon>Viridiplantae</taxon>
        <taxon>Streptophyta</taxon>
        <taxon>Embryophyta</taxon>
        <taxon>Tracheophyta</taxon>
        <taxon>Spermatophyta</taxon>
        <taxon>Magnoliopsida</taxon>
        <taxon>eudicotyledons</taxon>
        <taxon>Gunneridae</taxon>
        <taxon>Pentapetalae</taxon>
        <taxon>asterids</taxon>
        <taxon>lamiids</taxon>
        <taxon>Solanales</taxon>
        <taxon>Solanaceae</taxon>
        <taxon>Nicotianoideae</taxon>
        <taxon>Nicotianeae</taxon>
        <taxon>Nicotiana</taxon>
    </lineage>
</organism>
<dbReference type="GO" id="GO:0000422">
    <property type="term" value="P:autophagy of mitochondrion"/>
    <property type="evidence" value="ECO:0007669"/>
    <property type="project" value="TreeGrafter"/>
</dbReference>
<dbReference type="Pfam" id="PF14853">
    <property type="entry name" value="Fis1_TPR_C"/>
    <property type="match status" value="1"/>
</dbReference>
<comment type="caution">
    <text evidence="9">The sequence shown here is derived from an EMBL/GenBank/DDBJ whole genome shotgun (WGS) entry which is preliminary data.</text>
</comment>
<dbReference type="InterPro" id="IPR028061">
    <property type="entry name" value="Fis1_TPR_C"/>
</dbReference>
<feature type="compositionally biased region" description="Acidic residues" evidence="8">
    <location>
        <begin position="230"/>
        <end position="239"/>
    </location>
</feature>
<feature type="region of interest" description="Disordered" evidence="8">
    <location>
        <begin position="1"/>
        <end position="35"/>
    </location>
</feature>
<dbReference type="Pfam" id="PF14852">
    <property type="entry name" value="Fis1_TPR_N"/>
    <property type="match status" value="1"/>
</dbReference>
<sequence length="288" mass="32558">MMIESLTTINNDQQHSSKGCEREAADATNGATDEGKNESIMRLSWALVHSKQPEDVQRAIAMLEVSLASSNSPLQKREKLYLLAVGYYRSGEYSRSKELTCHCLEIAPDWRQSLSLKKAIEDRITKALLLKKAIEDRITKGHEKSGIEAATICSKLEATIALNGTQYTYHTINKHFRMMSSATKKPKERIGYEEGEYAYDSDKKYEEDEDEYVSKSWADQVEEEKGNEADSLDNYEACDEQNTSPTNAQKINTPISKAATGKKKKKVQKMHDETLKIHDEQAHNSAKK</sequence>
<gene>
    <name evidence="9" type="primary">FIS1A_3</name>
    <name evidence="9" type="ORF">A4A49_01752</name>
</gene>
<dbReference type="InterPro" id="IPR033745">
    <property type="entry name" value="Fis1_cytosol"/>
</dbReference>
<feature type="compositionally biased region" description="Basic and acidic residues" evidence="8">
    <location>
        <begin position="269"/>
        <end position="282"/>
    </location>
</feature>
<comment type="subcellular location">
    <subcellularLocation>
        <location evidence="1">Mitochondrion outer membrane</location>
        <topology evidence="1">Single-pass membrane protein</topology>
    </subcellularLocation>
</comment>
<keyword evidence="10" id="KW-1185">Reference proteome</keyword>
<evidence type="ECO:0000256" key="2">
    <source>
        <dbReference type="ARBA" id="ARBA00008937"/>
    </source>
</evidence>
<dbReference type="GO" id="GO:0000266">
    <property type="term" value="P:mitochondrial fission"/>
    <property type="evidence" value="ECO:0007669"/>
    <property type="project" value="InterPro"/>
</dbReference>
<evidence type="ECO:0000313" key="10">
    <source>
        <dbReference type="Proteomes" id="UP000187609"/>
    </source>
</evidence>
<dbReference type="STRING" id="49451.A0A314L4E4"/>
<dbReference type="InterPro" id="IPR011990">
    <property type="entry name" value="TPR-like_helical_dom_sf"/>
</dbReference>
<evidence type="ECO:0000256" key="5">
    <source>
        <dbReference type="ARBA" id="ARBA00022989"/>
    </source>
</evidence>
<evidence type="ECO:0000256" key="8">
    <source>
        <dbReference type="SAM" id="MobiDB-lite"/>
    </source>
</evidence>
<keyword evidence="4" id="KW-1000">Mitochondrion outer membrane</keyword>
<dbReference type="PANTHER" id="PTHR13247">
    <property type="entry name" value="TETRATRICOPEPTIDE REPEAT PROTEIN 11 TPR REPEAT PROTEIN 11"/>
    <property type="match status" value="1"/>
</dbReference>
<dbReference type="CDD" id="cd12212">
    <property type="entry name" value="Fis1"/>
    <property type="match status" value="1"/>
</dbReference>
<dbReference type="GO" id="GO:0005741">
    <property type="term" value="C:mitochondrial outer membrane"/>
    <property type="evidence" value="ECO:0007669"/>
    <property type="project" value="UniProtKB-SubCell"/>
</dbReference>
<feature type="compositionally biased region" description="Polar residues" evidence="8">
    <location>
        <begin position="240"/>
        <end position="255"/>
    </location>
</feature>
<dbReference type="InterPro" id="IPR028058">
    <property type="entry name" value="Fis1_TPR_N"/>
</dbReference>
<feature type="region of interest" description="Disordered" evidence="8">
    <location>
        <begin position="219"/>
        <end position="288"/>
    </location>
</feature>
<dbReference type="AlphaFoldDB" id="A0A314L4E4"/>
<dbReference type="SMR" id="A0A314L4E4"/>
<accession>A0A314L4E4</accession>
<dbReference type="Proteomes" id="UP000187609">
    <property type="component" value="Unassembled WGS sequence"/>
</dbReference>
<dbReference type="PANTHER" id="PTHR13247:SF18">
    <property type="entry name" value="MITOCHONDRIAL FISSION 1 PROTEIN A-LIKE"/>
    <property type="match status" value="1"/>
</dbReference>
<feature type="compositionally biased region" description="Polar residues" evidence="8">
    <location>
        <begin position="1"/>
        <end position="17"/>
    </location>
</feature>
<evidence type="ECO:0000256" key="7">
    <source>
        <dbReference type="ARBA" id="ARBA00023136"/>
    </source>
</evidence>
<evidence type="ECO:0000313" key="9">
    <source>
        <dbReference type="EMBL" id="OIT36476.1"/>
    </source>
</evidence>
<dbReference type="Gene3D" id="1.25.40.10">
    <property type="entry name" value="Tetratricopeptide repeat domain"/>
    <property type="match status" value="1"/>
</dbReference>
<evidence type="ECO:0000256" key="6">
    <source>
        <dbReference type="ARBA" id="ARBA00023128"/>
    </source>
</evidence>
<evidence type="ECO:0000256" key="1">
    <source>
        <dbReference type="ARBA" id="ARBA00004572"/>
    </source>
</evidence>
<dbReference type="EMBL" id="MJEQ01000429">
    <property type="protein sequence ID" value="OIT36476.1"/>
    <property type="molecule type" value="Genomic_DNA"/>
</dbReference>
<reference evidence="9" key="1">
    <citation type="submission" date="2016-11" db="EMBL/GenBank/DDBJ databases">
        <title>The genome of Nicotiana attenuata.</title>
        <authorList>
            <person name="Xu S."/>
            <person name="Brockmoeller T."/>
            <person name="Gaquerel E."/>
            <person name="Navarro A."/>
            <person name="Kuhl H."/>
            <person name="Gase K."/>
            <person name="Ling Z."/>
            <person name="Zhou W."/>
            <person name="Kreitzer C."/>
            <person name="Stanke M."/>
            <person name="Tang H."/>
            <person name="Lyons E."/>
            <person name="Pandey P."/>
            <person name="Pandey S.P."/>
            <person name="Timmermann B."/>
            <person name="Baldwin I.T."/>
        </authorList>
    </citation>
    <scope>NUCLEOTIDE SEQUENCE [LARGE SCALE GENOMIC DNA]</scope>
    <source>
        <strain evidence="9">UT</strain>
    </source>
</reference>
<evidence type="ECO:0000256" key="4">
    <source>
        <dbReference type="ARBA" id="ARBA00022787"/>
    </source>
</evidence>
<keyword evidence="6" id="KW-0496">Mitochondrion</keyword>
<comment type="similarity">
    <text evidence="2">Belongs to the FIS1 family.</text>
</comment>
<dbReference type="GO" id="GO:0016559">
    <property type="term" value="P:peroxisome fission"/>
    <property type="evidence" value="ECO:0007669"/>
    <property type="project" value="TreeGrafter"/>
</dbReference>
<dbReference type="GO" id="GO:0005778">
    <property type="term" value="C:peroxisomal membrane"/>
    <property type="evidence" value="ECO:0007669"/>
    <property type="project" value="TreeGrafter"/>
</dbReference>
<keyword evidence="7" id="KW-0472">Membrane</keyword>
<dbReference type="InterPro" id="IPR016543">
    <property type="entry name" value="Fis1"/>
</dbReference>
<proteinExistence type="inferred from homology"/>
<evidence type="ECO:0000256" key="3">
    <source>
        <dbReference type="ARBA" id="ARBA00022692"/>
    </source>
</evidence>
<dbReference type="Gramene" id="OIT36476">
    <property type="protein sequence ID" value="OIT36476"/>
    <property type="gene ID" value="A4A49_01752"/>
</dbReference>
<keyword evidence="5" id="KW-1133">Transmembrane helix</keyword>
<keyword evidence="3" id="KW-0812">Transmembrane</keyword>
<protein>
    <submittedName>
        <fullName evidence="9">Mitochondrial fission 1 protein a</fullName>
    </submittedName>
</protein>